<evidence type="ECO:0000256" key="1">
    <source>
        <dbReference type="SAM" id="MobiDB-lite"/>
    </source>
</evidence>
<dbReference type="PANTHER" id="PTHR34831">
    <property type="entry name" value="MIGRATION AND INVASION-INHIBITORY PROTEIN"/>
    <property type="match status" value="1"/>
</dbReference>
<dbReference type="GO" id="GO:0010972">
    <property type="term" value="P:negative regulation of G2/M transition of mitotic cell cycle"/>
    <property type="evidence" value="ECO:0007669"/>
    <property type="project" value="InterPro"/>
</dbReference>
<dbReference type="InterPro" id="IPR031466">
    <property type="entry name" value="MIIP"/>
</dbReference>
<dbReference type="STRING" id="42514.ENSPNAP00000008098"/>
<reference evidence="2" key="2">
    <citation type="submission" date="2025-08" db="UniProtKB">
        <authorList>
            <consortium name="Ensembl"/>
        </authorList>
    </citation>
    <scope>IDENTIFICATION</scope>
</reference>
<organism evidence="2 3">
    <name type="scientific">Pygocentrus nattereri</name>
    <name type="common">Red-bellied piranha</name>
    <dbReference type="NCBI Taxonomy" id="42514"/>
    <lineage>
        <taxon>Eukaryota</taxon>
        <taxon>Metazoa</taxon>
        <taxon>Chordata</taxon>
        <taxon>Craniata</taxon>
        <taxon>Vertebrata</taxon>
        <taxon>Euteleostomi</taxon>
        <taxon>Actinopterygii</taxon>
        <taxon>Neopterygii</taxon>
        <taxon>Teleostei</taxon>
        <taxon>Ostariophysi</taxon>
        <taxon>Characiformes</taxon>
        <taxon>Characoidei</taxon>
        <taxon>Pygocentrus</taxon>
    </lineage>
</organism>
<protein>
    <recommendedName>
        <fullName evidence="4">Migration and invasion inhibitory protein</fullName>
    </recommendedName>
</protein>
<dbReference type="OrthoDB" id="10002384at2759"/>
<name>A0A3B4C8W3_PYGNA</name>
<dbReference type="GO" id="GO:0030336">
    <property type="term" value="P:negative regulation of cell migration"/>
    <property type="evidence" value="ECO:0007669"/>
    <property type="project" value="InterPro"/>
</dbReference>
<dbReference type="AlphaFoldDB" id="A0A3B4C8W3"/>
<feature type="region of interest" description="Disordered" evidence="1">
    <location>
        <begin position="155"/>
        <end position="176"/>
    </location>
</feature>
<dbReference type="PANTHER" id="PTHR34831:SF1">
    <property type="entry name" value="MIGRATION AND INVASION-INHIBITORY PROTEIN"/>
    <property type="match status" value="1"/>
</dbReference>
<keyword evidence="3" id="KW-1185">Reference proteome</keyword>
<evidence type="ECO:0008006" key="4">
    <source>
        <dbReference type="Google" id="ProtNLM"/>
    </source>
</evidence>
<feature type="region of interest" description="Disordered" evidence="1">
    <location>
        <begin position="371"/>
        <end position="391"/>
    </location>
</feature>
<dbReference type="Proteomes" id="UP001501920">
    <property type="component" value="Chromosome 21"/>
</dbReference>
<reference evidence="2 3" key="1">
    <citation type="submission" date="2020-10" db="EMBL/GenBank/DDBJ databases">
        <title>Pygocentrus nattereri (red-bellied piranha) genome, fPygNat1, primary haplotype.</title>
        <authorList>
            <person name="Myers G."/>
            <person name="Meyer A."/>
            <person name="Karagic N."/>
            <person name="Pippel M."/>
            <person name="Winkler S."/>
            <person name="Tracey A."/>
            <person name="Wood J."/>
            <person name="Formenti G."/>
            <person name="Howe K."/>
            <person name="Fedrigo O."/>
            <person name="Jarvis E.D."/>
        </authorList>
    </citation>
    <scope>NUCLEOTIDE SEQUENCE [LARGE SCALE GENOMIC DNA]</scope>
</reference>
<dbReference type="Pfam" id="PF15734">
    <property type="entry name" value="MIIP"/>
    <property type="match status" value="1"/>
</dbReference>
<proteinExistence type="predicted"/>
<reference evidence="2" key="3">
    <citation type="submission" date="2025-09" db="UniProtKB">
        <authorList>
            <consortium name="Ensembl"/>
        </authorList>
    </citation>
    <scope>IDENTIFICATION</scope>
</reference>
<dbReference type="GeneTree" id="ENSGT00390000003768"/>
<evidence type="ECO:0000313" key="3">
    <source>
        <dbReference type="Proteomes" id="UP001501920"/>
    </source>
</evidence>
<accession>A0A3B4C8W3</accession>
<evidence type="ECO:0000313" key="2">
    <source>
        <dbReference type="Ensembl" id="ENSPNAP00000008098.2"/>
    </source>
</evidence>
<gene>
    <name evidence="2" type="primary">MIIP</name>
</gene>
<dbReference type="Ensembl" id="ENSPNAT00000000714.2">
    <property type="protein sequence ID" value="ENSPNAP00000008098.2"/>
    <property type="gene ID" value="ENSPNAG00000002924.2"/>
</dbReference>
<sequence>MLPFERLDTLRKQNKELLTKLKLQTESLKLACPGRWAETADSSVCAAYSVDGSSSVKGREKDRGALTGRNSYFNISSPVVTTVAMSERRPHVARDALCKPMTGTRRAAVSGEKPNYFDAEAFKPAEHLTEQSQPSEDITYTRLLQDQGNSRLQQQIDAGDHTQPKPILLPQDRDRRGLDKVSFQSPVQELETTAERRHMQPLLGYDWIAGLLDAESSLAERSEQFFSELRSFRQVNKDECVHSQSLGLPVVTDLWSSSAEEDSIQEHTPDTHQCTFCYRINSRLFASPLDTQAACPICKMPKAKHPHTEKEPAFIRVSIPRSTLLPAYQYKAHRRWSFDPTDSLGLPSHCLSGWSNTSLKMGSQMSSLDLRSSLASRPETGPSGQPESQLPVFGCSYGAPERTWWGLSDNINKTHKYIKYMPCLHCKTCCLNLFIIVLSCDRDD</sequence>